<evidence type="ECO:0000256" key="3">
    <source>
        <dbReference type="ARBA" id="ARBA00012052"/>
    </source>
</evidence>
<evidence type="ECO:0000256" key="2">
    <source>
        <dbReference type="ARBA" id="ARBA00009684"/>
    </source>
</evidence>
<dbReference type="SUPFAM" id="SSF52540">
    <property type="entry name" value="P-loop containing nucleoside triphosphate hydrolases"/>
    <property type="match status" value="1"/>
</dbReference>
<feature type="compositionally biased region" description="Basic and acidic residues" evidence="13">
    <location>
        <begin position="2669"/>
        <end position="2685"/>
    </location>
</feature>
<keyword evidence="5" id="KW-1134">Transmembrane beta strand</keyword>
<feature type="compositionally biased region" description="Basic and acidic residues" evidence="13">
    <location>
        <begin position="2597"/>
        <end position="2608"/>
    </location>
</feature>
<dbReference type="Pfam" id="PF08279">
    <property type="entry name" value="HTH_11"/>
    <property type="match status" value="1"/>
</dbReference>
<feature type="compositionally biased region" description="Polar residues" evidence="13">
    <location>
        <begin position="3264"/>
        <end position="3298"/>
    </location>
</feature>
<feature type="domain" description="Helix-turn-helix type 11" evidence="17">
    <location>
        <begin position="1966"/>
        <end position="1995"/>
    </location>
</feature>
<feature type="region of interest" description="Disordered" evidence="13">
    <location>
        <begin position="844"/>
        <end position="866"/>
    </location>
</feature>
<accession>A0A9P1G1R5</accession>
<dbReference type="InterPro" id="IPR007170">
    <property type="entry name" value="SpoVG"/>
</dbReference>
<dbReference type="CDD" id="cd01672">
    <property type="entry name" value="TMPK"/>
    <property type="match status" value="1"/>
</dbReference>
<evidence type="ECO:0000256" key="11">
    <source>
        <dbReference type="ARBA" id="ARBA00032554"/>
    </source>
</evidence>
<dbReference type="Pfam" id="PF13280">
    <property type="entry name" value="WYL"/>
    <property type="match status" value="1"/>
</dbReference>
<keyword evidence="6 14" id="KW-0812">Transmembrane</keyword>
<reference evidence="21" key="1">
    <citation type="submission" date="2022-10" db="EMBL/GenBank/DDBJ databases">
        <authorList>
            <person name="Chen Y."/>
            <person name="Dougan E. K."/>
            <person name="Chan C."/>
            <person name="Rhodes N."/>
            <person name="Thang M."/>
        </authorList>
    </citation>
    <scope>NUCLEOTIDE SEQUENCE</scope>
</reference>
<evidence type="ECO:0000259" key="19">
    <source>
        <dbReference type="Pfam" id="PF13280"/>
    </source>
</evidence>
<keyword evidence="23" id="KW-0418">Kinase</keyword>
<feature type="region of interest" description="Disordered" evidence="13">
    <location>
        <begin position="2557"/>
        <end position="2714"/>
    </location>
</feature>
<keyword evidence="10" id="KW-0998">Cell outer membrane</keyword>
<keyword evidence="12" id="KW-0175">Coiled coil</keyword>
<keyword evidence="14" id="KW-1133">Transmembrane helix</keyword>
<feature type="region of interest" description="Disordered" evidence="13">
    <location>
        <begin position="250"/>
        <end position="280"/>
    </location>
</feature>
<dbReference type="Pfam" id="PF02223">
    <property type="entry name" value="Thymidylate_kin"/>
    <property type="match status" value="1"/>
</dbReference>
<feature type="compositionally biased region" description="Low complexity" evidence="13">
    <location>
        <begin position="844"/>
        <end position="859"/>
    </location>
</feature>
<dbReference type="PANTHER" id="PTHR30026:SF23">
    <property type="entry name" value="TO APRF-PUTATIVE OUTER MEMBRANE EFFLUX PROTEIN OR SECRETED ALKALINE PHOSPHATASE-RELATED"/>
    <property type="match status" value="1"/>
</dbReference>
<dbReference type="Pfam" id="PF25583">
    <property type="entry name" value="WCX"/>
    <property type="match status" value="1"/>
</dbReference>
<feature type="compositionally biased region" description="Basic and acidic residues" evidence="13">
    <location>
        <begin position="333"/>
        <end position="347"/>
    </location>
</feature>
<dbReference type="SUPFAM" id="SSF54211">
    <property type="entry name" value="Ribosomal protein S5 domain 2-like"/>
    <property type="match status" value="1"/>
</dbReference>
<dbReference type="InterPro" id="IPR006204">
    <property type="entry name" value="GHMP_kinase_N_dom"/>
</dbReference>
<evidence type="ECO:0000256" key="14">
    <source>
        <dbReference type="SAM" id="Phobius"/>
    </source>
</evidence>
<keyword evidence="9 14" id="KW-0472">Membrane</keyword>
<proteinExistence type="inferred from homology"/>
<evidence type="ECO:0000256" key="1">
    <source>
        <dbReference type="ARBA" id="ARBA00004442"/>
    </source>
</evidence>
<dbReference type="Gene3D" id="3.30.1120.40">
    <property type="entry name" value="Stage V sporulation protein G"/>
    <property type="match status" value="1"/>
</dbReference>
<dbReference type="Pfam" id="PF04026">
    <property type="entry name" value="SpoVG"/>
    <property type="match status" value="1"/>
</dbReference>
<evidence type="ECO:0000259" key="17">
    <source>
        <dbReference type="Pfam" id="PF08279"/>
    </source>
</evidence>
<evidence type="ECO:0000259" key="15">
    <source>
        <dbReference type="Pfam" id="PF00288"/>
    </source>
</evidence>
<evidence type="ECO:0000256" key="8">
    <source>
        <dbReference type="ARBA" id="ARBA00022840"/>
    </source>
</evidence>
<dbReference type="GO" id="GO:1990281">
    <property type="term" value="C:efflux pump complex"/>
    <property type="evidence" value="ECO:0007669"/>
    <property type="project" value="TreeGrafter"/>
</dbReference>
<evidence type="ECO:0000256" key="10">
    <source>
        <dbReference type="ARBA" id="ARBA00023237"/>
    </source>
</evidence>
<evidence type="ECO:0000259" key="18">
    <source>
        <dbReference type="Pfam" id="PF08544"/>
    </source>
</evidence>
<dbReference type="OrthoDB" id="425602at2759"/>
<keyword evidence="23" id="KW-0808">Transferase</keyword>
<dbReference type="Pfam" id="PF08544">
    <property type="entry name" value="GHMP_kinases_C"/>
    <property type="match status" value="1"/>
</dbReference>
<dbReference type="HAMAP" id="MF_00165">
    <property type="entry name" value="Thymidylate_kinase"/>
    <property type="match status" value="1"/>
</dbReference>
<evidence type="ECO:0000256" key="7">
    <source>
        <dbReference type="ARBA" id="ARBA00022741"/>
    </source>
</evidence>
<evidence type="ECO:0000256" key="5">
    <source>
        <dbReference type="ARBA" id="ARBA00022452"/>
    </source>
</evidence>
<dbReference type="InterPro" id="IPR013750">
    <property type="entry name" value="GHMP_kinase_C_dom"/>
</dbReference>
<dbReference type="InterPro" id="IPR051906">
    <property type="entry name" value="TolC-like"/>
</dbReference>
<dbReference type="InterPro" id="IPR039430">
    <property type="entry name" value="Thymidylate_kin-like_dom"/>
</dbReference>
<dbReference type="GO" id="GO:0006233">
    <property type="term" value="P:dTDP biosynthetic process"/>
    <property type="evidence" value="ECO:0007669"/>
    <property type="project" value="InterPro"/>
</dbReference>
<dbReference type="SUPFAM" id="SSF55060">
    <property type="entry name" value="GHMP Kinase, C-terminal domain"/>
    <property type="match status" value="1"/>
</dbReference>
<name>A0A9P1G1R5_9DINO</name>
<feature type="region of interest" description="Disordered" evidence="13">
    <location>
        <begin position="3231"/>
        <end position="3306"/>
    </location>
</feature>
<evidence type="ECO:0000313" key="24">
    <source>
        <dbReference type="Proteomes" id="UP001152797"/>
    </source>
</evidence>
<dbReference type="PROSITE" id="PS52050">
    <property type="entry name" value="WYL"/>
    <property type="match status" value="1"/>
</dbReference>
<evidence type="ECO:0000313" key="21">
    <source>
        <dbReference type="EMBL" id="CAI3997789.1"/>
    </source>
</evidence>
<feature type="compositionally biased region" description="Low complexity" evidence="13">
    <location>
        <begin position="319"/>
        <end position="332"/>
    </location>
</feature>
<dbReference type="InterPro" id="IPR036388">
    <property type="entry name" value="WH-like_DNA-bd_sf"/>
</dbReference>
<dbReference type="InterPro" id="IPR018094">
    <property type="entry name" value="Thymidylate_kinase"/>
</dbReference>
<evidence type="ECO:0000256" key="4">
    <source>
        <dbReference type="ARBA" id="ARBA00012980"/>
    </source>
</evidence>
<feature type="domain" description="WYL" evidence="19">
    <location>
        <begin position="2085"/>
        <end position="2152"/>
    </location>
</feature>
<dbReference type="InterPro" id="IPR026881">
    <property type="entry name" value="WYL_dom"/>
</dbReference>
<sequence>MEAIQQRVDAAHRRLVLRQWAGRLATWLAISLAVAVIAIALPKLFALPALPASWATAWLAGAVAIGLIGPTLWTLWRQKSRLDAAVEIDQRFDLRERIASALSLSEEDLATEAGLALAKDAERAIARVEVAERFTLGLDRRAWLPVAPALVAVLLATTVANRTADASVAKAEAEKAAAEEVKKAAEKARRELRKKREEADKKGLADASALLKKIEEGTADLATKQPKETSKAAVKLNDLAKELAERRKKLGGGEALRNQLNRMKDLGRGPAEKAADAMKRGDWKKALEEIKDLRKQLAGGKLSDEQKQQLAGQLEKMQQRLGEAAQRQQQQKQELERQLAEAQRKGDLNQAGKLQQKLQQMQQKQQGQKALEQMAQQMQQARQALQQGDPQQAAQAMEQMAQQMQQMQQEAAEMEMLDGAMTDILAAKSEMGMEGEQMLPGGQGMGPGRQGKGGEGEGDGWGEGQGSGARPGEENAVNFRDSQVKQNVGRGASTFGGLVDGPSIKGEVVESIKTRLTTDAVEPADPLTSERLPKSRREHAEEYFRKPLSLALALSLLGPFAWGDDAHGDYAEQAAAAKQAFTPIDQSDLAAARQQLAEAVIGVERLVGATTAGGAAWLDYLRWDGLQPQVLPDAEVDPAAAQATLFRLRSGADGVDRPPMQRLGDAIERYVSVARFTNFDADRQRRAFDGAVDRLGEWLPDTERLLSAEGSQKVEQVLALLTAVGQSPRNEPCALTLAGEVGQPNAYVDVSTELLRDAVARPVNDCRPVSECILGTSIRGTGATSGHLVVTPLASSGSARFLFTLTGLTRSNTVGVNGPVTIRSVGTTPFTASKVVSLSEHAFSTSPATASAQTRSRTTGVSKTGGGLGSRLIENIARKRIAQKRGQADAIASRKAESKIAARLDEQLNQQIAEARGRYDERVVAALKRRRATPRDGAVSTDADGLRLEAVVAKEDQLAAWDTPSVAVDAPLSVRVHQTGAMNLLDNILGGVTFWRDAADEPAQADIVTPEWLDLDFPAFGGDEFKPWRLRLRETRPVSIEMGDGEVNVIVHLAEFAPGDRRHENWDIRSTYRPERIDGRWAMVRQGDFLVVAAEDPASNRERAQRYVLAGKLSDPESGVERVIDIDAIDLSDRDGPFDRLSLVDLQLGAGWAAAGWQAAALHALAARESRDFQGEGNRPVRRERVANASATLTTNESPWVGGRVGFGDPRPPGKPAMHRQTREFFCVLLAAAIFATGCAPTQPFFFMEDGDLSHYVDVATQIDYPDVAEPVLDEVAHAQAPLTLRNADDYEIWDLTLEEATRITLTNSQVMRQLGGVVQENAPETISRNLINSAAVTTTYDPALTESATGTAFGSQFNGTGTEAALSAFDAQLDSSVTWGKNSRQQNTSPISPTPLFSQHTGNFGLGVTKTAATGTQFAFRNNTIYDQNSNNIAFGATAVSEWNTNFEAFFSQPLLQGAGTQYNRIAGPFTFDQFATNGVNPFDGVVLARIRTDLTLADFEGGVRNLMRDVEQAYWQLYFTYRDLEARKIGRDSALQTWKQVAALARQGARGGSADREAQSRAQYFQFKAQVEEGLSALYAAENRLRYIMGLSVSDGRLIRPADEPTTAMVAFDWNAIHTESISRRVEVRRQKWTVKQRELELVAARNHLLPRLDAFGTYRWNGAGAFESLTTGDFQEWELGLRFSLPIGFRQQLSTVRHHQLLLARDRALLQDLELEVSHQLGDALRDLDLNYGLTETNFNRRAAAQREVEAVEVSYEADRVTFDLLLDAQRRRSEAETAYYRSLVDYNLAILDVHFRKGSLLDYNGVFLAEGPWPGKAYFDAMRRARKRDASVQLDYGFTRPNVFSRGPHAQQIDSHVVPHGQGVPTPAAMPTEVELIEPVPAEADLGANGQQGLFGAPGDTSGQLAGMPTGYEANQQATSVTEPQRSTVTQVSAAIDPNGSHVTNALAVEPVETTNYERENAEGLAEACGVSRRTVFRDIESLREAGVPVEFDAAKQQYRIDAAHFLPPTNLTLDEALAVVLLAERAAEIEQASVVAAATGAAAKLTAGLPGSVQDRLREAAEAVVIRPSPANPLDSKGDVYRTLLDGTIEQRVVGVHYDCLTEFQQFETNLHPYQLLFQERSWYVVGHSVRHGEVRTFNVGRVDEAELRDETFDRPEDFSLKDHFGNAWRLIPDEGPDQVVHLRFSRLVARNVSEVLWHPTQRCEIAEDGTLDFYATVSGLTEIMWWILGYGDQVEVVKPTRLRQMVGRRLAAAARRYELRLFVEWLEGQGRRVVTCRDPGSTPLGETVREVLLHSGDERRIDPRAEMLLYMAARAQLVDEVIRPAMADGAVVVSDRYLLANLAYQAHAGGLDRDVVAQVGEAAIAGVRPDRVFLLDLDPDIADERVGASPDRMESRGAEYRRRVRDGFLAEANRAPDQVAVIDASGTVEARLGVFNGGPLCIGAAPVRQRVRDEHEHKAEHGDAETGERLRVERRRPYRFEDLRLELDDVGRRVRLVRPHAVERTDHEPGEHGHRLRPVSAEQPPQQSAVAPGEVRQPVDDRRDLLVLAEDEQQVGAADPGQDHRADRDRPAEERVRQIVGGRQPALAHQPDGHGGGDDAKRRATSRLDGAGGPGHPRDQDARGQDQPEERGVGPGQVAASDQPQGARADLRQGGQQSFVDAEDQRHGAARNARHDVRGPHGQAGQGDAPSRARLTFGVSIPSGGGRGSGVSVVVFSRHGVAHRARFGLHSARRSKAWAPPRSPDQEVSSRRRARKTAARRPDGFSAASSTPDLAESMIASRSVSRCTLHAPAKLNLRLDLLGRRSDGFHELKTVMATVGLYDSLRVESTPDSPDIGLRVVGHHGRPDDSPAVEQIPADESNLVCRALRELQAESGRPIGAQATLCKRIPSQAGLGGGSSDAAAALVAGNRVWGLGWSIDRLAEIGARLGSDIPFFVHAIGNPKSRAALAAGRGEKVTPFACRGGLGAVIVKPPAGLSTPAVYAECDPVDYTEPSDAGACEDLAGWLRRGRLDRIARLVRNGLQPAAGRLAPWMDRIVQAFDSTGCAVHQLSGSGSAYFGLVPSVAASRRVAARLRALRLGQLYATVRIKLMDEPGERLRAFCSITFDDCFVVRDLKIIEGASGLFVAMPSRKLTAHCGKCGMKNHLRANFCNQCGAKLAEGRIIKDADGRTKLYADIAHPINSSCREMIQNRVVSEYHDECELAKSPDYVSRYDDFDAGDYIAGEGETHSNRRVDTAHASTAANRPHHPPQGDRATTGVSQSPHTPPANSSAGGNHTGASENESARGSNESAGFGDGIF</sequence>
<dbReference type="SUPFAM" id="SSF56954">
    <property type="entry name" value="Outer membrane efflux proteins (OEP)"/>
    <property type="match status" value="1"/>
</dbReference>
<feature type="domain" description="GHMP kinase C-terminal" evidence="18">
    <location>
        <begin position="3013"/>
        <end position="3083"/>
    </location>
</feature>
<evidence type="ECO:0000313" key="23">
    <source>
        <dbReference type="EMBL" id="CAL4785101.1"/>
    </source>
</evidence>
<dbReference type="Gene3D" id="3.30.230.10">
    <property type="match status" value="1"/>
</dbReference>
<feature type="domain" description="GHMP kinase N-terminal" evidence="15">
    <location>
        <begin position="2868"/>
        <end position="2944"/>
    </location>
</feature>
<feature type="coiled-coil region" evidence="12">
    <location>
        <begin position="161"/>
        <end position="205"/>
    </location>
</feature>
<comment type="subcellular location">
    <subcellularLocation>
        <location evidence="1">Cell outer membrane</location>
    </subcellularLocation>
</comment>
<reference evidence="22" key="2">
    <citation type="submission" date="2024-04" db="EMBL/GenBank/DDBJ databases">
        <authorList>
            <person name="Chen Y."/>
            <person name="Shah S."/>
            <person name="Dougan E. K."/>
            <person name="Thang M."/>
            <person name="Chan C."/>
        </authorList>
    </citation>
    <scope>NUCLEOTIDE SEQUENCE [LARGE SCALE GENOMIC DNA]</scope>
</reference>
<feature type="domain" description="WCX" evidence="20">
    <location>
        <begin position="2185"/>
        <end position="2260"/>
    </location>
</feature>
<dbReference type="InterPro" id="IPR027417">
    <property type="entry name" value="P-loop_NTPase"/>
</dbReference>
<dbReference type="GO" id="GO:0015562">
    <property type="term" value="F:efflux transmembrane transporter activity"/>
    <property type="evidence" value="ECO:0007669"/>
    <property type="project" value="InterPro"/>
</dbReference>
<protein>
    <recommendedName>
        <fullName evidence="11">4-(cytidine-5'-diphospho)-2-C-methyl-D-erythritol kinase</fullName>
        <ecNumber evidence="3">2.7.1.148</ecNumber>
        <ecNumber evidence="4">2.7.4.9</ecNumber>
    </recommendedName>
</protein>
<keyword evidence="24" id="KW-1185">Reference proteome</keyword>
<dbReference type="Gene3D" id="1.20.1600.10">
    <property type="entry name" value="Outer membrane efflux proteins (OEP)"/>
    <property type="match status" value="1"/>
</dbReference>
<evidence type="ECO:0000259" key="20">
    <source>
        <dbReference type="Pfam" id="PF25583"/>
    </source>
</evidence>
<dbReference type="InterPro" id="IPR013196">
    <property type="entry name" value="HTH_11"/>
</dbReference>
<keyword evidence="8" id="KW-0067">ATP-binding</keyword>
<dbReference type="NCBIfam" id="TIGR00154">
    <property type="entry name" value="ispE"/>
    <property type="match status" value="1"/>
</dbReference>
<dbReference type="Gene3D" id="3.30.70.890">
    <property type="entry name" value="GHMP kinase, C-terminal domain"/>
    <property type="match status" value="1"/>
</dbReference>
<dbReference type="Gene3D" id="3.40.50.300">
    <property type="entry name" value="P-loop containing nucleotide triphosphate hydrolases"/>
    <property type="match status" value="1"/>
</dbReference>
<feature type="transmembrane region" description="Helical" evidence="14">
    <location>
        <begin position="53"/>
        <end position="76"/>
    </location>
</feature>
<feature type="compositionally biased region" description="Basic and acidic residues" evidence="13">
    <location>
        <begin position="2622"/>
        <end position="2638"/>
    </location>
</feature>
<dbReference type="EMBL" id="CAMXCT030002380">
    <property type="protein sequence ID" value="CAL4785101.1"/>
    <property type="molecule type" value="Genomic_DNA"/>
</dbReference>
<feature type="region of interest" description="Disordered" evidence="13">
    <location>
        <begin position="2506"/>
        <end position="2545"/>
    </location>
</feature>
<evidence type="ECO:0000256" key="13">
    <source>
        <dbReference type="SAM" id="MobiDB-lite"/>
    </source>
</evidence>
<feature type="compositionally biased region" description="Basic and acidic residues" evidence="13">
    <location>
        <begin position="2506"/>
        <end position="2519"/>
    </location>
</feature>
<feature type="compositionally biased region" description="Low complexity" evidence="13">
    <location>
        <begin position="350"/>
        <end position="361"/>
    </location>
</feature>
<feature type="region of interest" description="Disordered" evidence="13">
    <location>
        <begin position="315"/>
        <end position="361"/>
    </location>
</feature>
<dbReference type="InterPro" id="IPR004424">
    <property type="entry name" value="IspE"/>
</dbReference>
<dbReference type="PANTHER" id="PTHR30026">
    <property type="entry name" value="OUTER MEMBRANE PROTEIN TOLC"/>
    <property type="match status" value="1"/>
</dbReference>
<evidence type="ECO:0000259" key="16">
    <source>
        <dbReference type="Pfam" id="PF02223"/>
    </source>
</evidence>
<evidence type="ECO:0000256" key="12">
    <source>
        <dbReference type="SAM" id="Coils"/>
    </source>
</evidence>
<dbReference type="InterPro" id="IPR036751">
    <property type="entry name" value="SpoVG_sf"/>
</dbReference>
<dbReference type="EMBL" id="CAMXCT010002380">
    <property type="protein sequence ID" value="CAI3997789.1"/>
    <property type="molecule type" value="Genomic_DNA"/>
</dbReference>
<feature type="transmembrane region" description="Helical" evidence="14">
    <location>
        <begin position="142"/>
        <end position="160"/>
    </location>
</feature>
<feature type="compositionally biased region" description="Gly residues" evidence="13">
    <location>
        <begin position="441"/>
        <end position="469"/>
    </location>
</feature>
<dbReference type="InterPro" id="IPR057727">
    <property type="entry name" value="WCX_dom"/>
</dbReference>
<comment type="similarity">
    <text evidence="2">Belongs to the GHMP kinase family. IspE subfamily.</text>
</comment>
<dbReference type="GO" id="GO:0015288">
    <property type="term" value="F:porin activity"/>
    <property type="evidence" value="ECO:0007669"/>
    <property type="project" value="TreeGrafter"/>
</dbReference>
<feature type="region of interest" description="Disordered" evidence="13">
    <location>
        <begin position="437"/>
        <end position="474"/>
    </location>
</feature>
<dbReference type="GO" id="GO:0030435">
    <property type="term" value="P:sporulation resulting in formation of a cellular spore"/>
    <property type="evidence" value="ECO:0007669"/>
    <property type="project" value="InterPro"/>
</dbReference>
<feature type="transmembrane region" description="Helical" evidence="14">
    <location>
        <begin position="20"/>
        <end position="41"/>
    </location>
</feature>
<dbReference type="InterPro" id="IPR036554">
    <property type="entry name" value="GHMP_kinase_C_sf"/>
</dbReference>
<evidence type="ECO:0000313" key="22">
    <source>
        <dbReference type="EMBL" id="CAL1151164.1"/>
    </source>
</evidence>
<keyword evidence="7" id="KW-0547">Nucleotide-binding</keyword>
<dbReference type="EMBL" id="CAMXCT020002380">
    <property type="protein sequence ID" value="CAL1151164.1"/>
    <property type="molecule type" value="Genomic_DNA"/>
</dbReference>
<feature type="region of interest" description="Disordered" evidence="13">
    <location>
        <begin position="2733"/>
        <end position="2779"/>
    </location>
</feature>
<dbReference type="GO" id="GO:0005524">
    <property type="term" value="F:ATP binding"/>
    <property type="evidence" value="ECO:0007669"/>
    <property type="project" value="UniProtKB-KW"/>
</dbReference>
<dbReference type="InterPro" id="IPR014721">
    <property type="entry name" value="Ribsml_uS5_D2-typ_fold_subgr"/>
</dbReference>
<dbReference type="Proteomes" id="UP001152797">
    <property type="component" value="Unassembled WGS sequence"/>
</dbReference>
<dbReference type="GO" id="GO:0050515">
    <property type="term" value="F:4-(cytidine 5'-diphospho)-2-C-methyl-D-erythritol kinase activity"/>
    <property type="evidence" value="ECO:0007669"/>
    <property type="project" value="UniProtKB-EC"/>
</dbReference>
<comment type="caution">
    <text evidence="21">The sequence shown here is derived from an EMBL/GenBank/DDBJ whole genome shotgun (WGS) entry which is preliminary data.</text>
</comment>
<feature type="compositionally biased region" description="Basic residues" evidence="13">
    <location>
        <begin position="2733"/>
        <end position="2742"/>
    </location>
</feature>
<organism evidence="21">
    <name type="scientific">Cladocopium goreaui</name>
    <dbReference type="NCBI Taxonomy" id="2562237"/>
    <lineage>
        <taxon>Eukaryota</taxon>
        <taxon>Sar</taxon>
        <taxon>Alveolata</taxon>
        <taxon>Dinophyceae</taxon>
        <taxon>Suessiales</taxon>
        <taxon>Symbiodiniaceae</taxon>
        <taxon>Cladocopium</taxon>
    </lineage>
</organism>
<dbReference type="SUPFAM" id="SSF160537">
    <property type="entry name" value="SpoVG-like"/>
    <property type="match status" value="1"/>
</dbReference>
<gene>
    <name evidence="21" type="ORF">C1SCF055_LOCUS24135</name>
</gene>
<dbReference type="GO" id="GO:0004798">
    <property type="term" value="F:dTMP kinase activity"/>
    <property type="evidence" value="ECO:0007669"/>
    <property type="project" value="UniProtKB-EC"/>
</dbReference>
<feature type="compositionally biased region" description="Basic and acidic residues" evidence="13">
    <location>
        <begin position="3233"/>
        <end position="3243"/>
    </location>
</feature>
<dbReference type="EC" id="2.7.4.9" evidence="4"/>
<feature type="region of interest" description="Disordered" evidence="13">
    <location>
        <begin position="381"/>
        <end position="402"/>
    </location>
</feature>
<dbReference type="NCBIfam" id="TIGR00041">
    <property type="entry name" value="DTMP_kinase"/>
    <property type="match status" value="1"/>
</dbReference>
<evidence type="ECO:0000256" key="6">
    <source>
        <dbReference type="ARBA" id="ARBA00022692"/>
    </source>
</evidence>
<feature type="compositionally biased region" description="Basic and acidic residues" evidence="13">
    <location>
        <begin position="262"/>
        <end position="280"/>
    </location>
</feature>
<evidence type="ECO:0000256" key="9">
    <source>
        <dbReference type="ARBA" id="ARBA00023136"/>
    </source>
</evidence>
<dbReference type="InterPro" id="IPR020568">
    <property type="entry name" value="Ribosomal_Su5_D2-typ_SF"/>
</dbReference>
<feature type="domain" description="Thymidylate kinase-like" evidence="16">
    <location>
        <begin position="2266"/>
        <end position="2435"/>
    </location>
</feature>
<dbReference type="HAMAP" id="MF_00061">
    <property type="entry name" value="IspE"/>
    <property type="match status" value="1"/>
</dbReference>
<dbReference type="Pfam" id="PF00288">
    <property type="entry name" value="GHMP_kinases_N"/>
    <property type="match status" value="1"/>
</dbReference>
<feature type="compositionally biased region" description="Basic and acidic residues" evidence="13">
    <location>
        <begin position="2567"/>
        <end position="2583"/>
    </location>
</feature>
<dbReference type="Gene3D" id="1.10.10.10">
    <property type="entry name" value="Winged helix-like DNA-binding domain superfamily/Winged helix DNA-binding domain"/>
    <property type="match status" value="1"/>
</dbReference>
<dbReference type="EC" id="2.7.1.148" evidence="3"/>
<dbReference type="GO" id="GO:0016114">
    <property type="term" value="P:terpenoid biosynthetic process"/>
    <property type="evidence" value="ECO:0007669"/>
    <property type="project" value="InterPro"/>
</dbReference>